<dbReference type="Proteomes" id="UP000324800">
    <property type="component" value="Unassembled WGS sequence"/>
</dbReference>
<protein>
    <submittedName>
        <fullName evidence="1">Uncharacterized protein</fullName>
    </submittedName>
</protein>
<evidence type="ECO:0000313" key="1">
    <source>
        <dbReference type="EMBL" id="KAA6395649.1"/>
    </source>
</evidence>
<name>A0A5J4WN41_9EUKA</name>
<sequence length="122" mass="13641">MSIKTPQYRLPQVILSSGITVTELLTVRSDKELEQITAYSRAQIDVSHNFVLSLHIAIYQKGPQAVENPIQNLTAVGLPLKFVNYLANYQSVYPPPLTVFTLFNYTPIVLAGIVMVQLTQHV</sequence>
<gene>
    <name evidence="1" type="ORF">EZS28_008825</name>
</gene>
<dbReference type="EMBL" id="SNRW01001627">
    <property type="protein sequence ID" value="KAA6395649.1"/>
    <property type="molecule type" value="Genomic_DNA"/>
</dbReference>
<accession>A0A5J4WN41</accession>
<evidence type="ECO:0000313" key="2">
    <source>
        <dbReference type="Proteomes" id="UP000324800"/>
    </source>
</evidence>
<organism evidence="1 2">
    <name type="scientific">Streblomastix strix</name>
    <dbReference type="NCBI Taxonomy" id="222440"/>
    <lineage>
        <taxon>Eukaryota</taxon>
        <taxon>Metamonada</taxon>
        <taxon>Preaxostyla</taxon>
        <taxon>Oxymonadida</taxon>
        <taxon>Streblomastigidae</taxon>
        <taxon>Streblomastix</taxon>
    </lineage>
</organism>
<comment type="caution">
    <text evidence="1">The sequence shown here is derived from an EMBL/GenBank/DDBJ whole genome shotgun (WGS) entry which is preliminary data.</text>
</comment>
<dbReference type="AlphaFoldDB" id="A0A5J4WN41"/>
<reference evidence="1 2" key="1">
    <citation type="submission" date="2019-03" db="EMBL/GenBank/DDBJ databases">
        <title>Single cell metagenomics reveals metabolic interactions within the superorganism composed of flagellate Streblomastix strix and complex community of Bacteroidetes bacteria on its surface.</title>
        <authorList>
            <person name="Treitli S.C."/>
            <person name="Kolisko M."/>
            <person name="Husnik F."/>
            <person name="Keeling P."/>
            <person name="Hampl V."/>
        </authorList>
    </citation>
    <scope>NUCLEOTIDE SEQUENCE [LARGE SCALE GENOMIC DNA]</scope>
    <source>
        <strain evidence="1">ST1C</strain>
    </source>
</reference>
<proteinExistence type="predicted"/>